<reference evidence="3" key="1">
    <citation type="submission" date="2023-04" db="EMBL/GenBank/DDBJ databases">
        <title>Black Yeasts Isolated from many extreme environments.</title>
        <authorList>
            <person name="Coleine C."/>
            <person name="Stajich J.E."/>
            <person name="Selbmann L."/>
        </authorList>
    </citation>
    <scope>NUCLEOTIDE SEQUENCE</scope>
    <source>
        <strain evidence="3">CCFEE 5312</strain>
    </source>
</reference>
<evidence type="ECO:0000259" key="2">
    <source>
        <dbReference type="PROSITE" id="PS50181"/>
    </source>
</evidence>
<comment type="caution">
    <text evidence="3">The sequence shown here is derived from an EMBL/GenBank/DDBJ whole genome shotgun (WGS) entry which is preliminary data.</text>
</comment>
<protein>
    <recommendedName>
        <fullName evidence="2">F-box domain-containing protein</fullName>
    </recommendedName>
</protein>
<feature type="region of interest" description="Disordered" evidence="1">
    <location>
        <begin position="281"/>
        <end position="308"/>
    </location>
</feature>
<gene>
    <name evidence="3" type="ORF">LTR09_011121</name>
</gene>
<sequence length="338" mass="38384">MATSAVQVLLTYELLEPILFGLSTKDLLFSQRVCKKWQAVIDNSTKLQQALFFKSIASTTPFIMPYWPAKLDFKFVVNPLLRALHINWGKQKIYPGETLLGSTRGPAILPPSMLAENASWRKMLPTQPASVPKNFKIFLWTLNWEVEKVLQHEDASDLVKAYAARFGNSEDWKWWDDVNEPVEQCYLGEIFERLDEKLKTVPDEFKDILVERTSVCGTAECECFVAGWPAERLRELRCADHPSHNLLYCRLADKDDYPALESNDELTEMIELAQQRRKAGRDTDSFLDQYTKHPPKWQAAGDRDSQSSCDDAEDFGGCMCGLGPDTAESGMISGKART</sequence>
<evidence type="ECO:0000313" key="4">
    <source>
        <dbReference type="Proteomes" id="UP001271007"/>
    </source>
</evidence>
<dbReference type="SUPFAM" id="SSF81383">
    <property type="entry name" value="F-box domain"/>
    <property type="match status" value="1"/>
</dbReference>
<proteinExistence type="predicted"/>
<dbReference type="InterPro" id="IPR001810">
    <property type="entry name" value="F-box_dom"/>
</dbReference>
<evidence type="ECO:0000313" key="3">
    <source>
        <dbReference type="EMBL" id="KAK3047492.1"/>
    </source>
</evidence>
<dbReference type="Gene3D" id="1.20.1280.50">
    <property type="match status" value="1"/>
</dbReference>
<evidence type="ECO:0000256" key="1">
    <source>
        <dbReference type="SAM" id="MobiDB-lite"/>
    </source>
</evidence>
<organism evidence="3 4">
    <name type="scientific">Extremus antarcticus</name>
    <dbReference type="NCBI Taxonomy" id="702011"/>
    <lineage>
        <taxon>Eukaryota</taxon>
        <taxon>Fungi</taxon>
        <taxon>Dikarya</taxon>
        <taxon>Ascomycota</taxon>
        <taxon>Pezizomycotina</taxon>
        <taxon>Dothideomycetes</taxon>
        <taxon>Dothideomycetidae</taxon>
        <taxon>Mycosphaerellales</taxon>
        <taxon>Extremaceae</taxon>
        <taxon>Extremus</taxon>
    </lineage>
</organism>
<dbReference type="EMBL" id="JAWDJX010000061">
    <property type="protein sequence ID" value="KAK3047492.1"/>
    <property type="molecule type" value="Genomic_DNA"/>
</dbReference>
<keyword evidence="4" id="KW-1185">Reference proteome</keyword>
<dbReference type="Proteomes" id="UP001271007">
    <property type="component" value="Unassembled WGS sequence"/>
</dbReference>
<dbReference type="AlphaFoldDB" id="A0AAJ0DCJ9"/>
<name>A0AAJ0DCJ9_9PEZI</name>
<dbReference type="Pfam" id="PF00646">
    <property type="entry name" value="F-box"/>
    <property type="match status" value="1"/>
</dbReference>
<feature type="domain" description="F-box" evidence="2">
    <location>
        <begin position="4"/>
        <end position="56"/>
    </location>
</feature>
<dbReference type="InterPro" id="IPR036047">
    <property type="entry name" value="F-box-like_dom_sf"/>
</dbReference>
<dbReference type="SMART" id="SM00256">
    <property type="entry name" value="FBOX"/>
    <property type="match status" value="1"/>
</dbReference>
<dbReference type="PROSITE" id="PS50181">
    <property type="entry name" value="FBOX"/>
    <property type="match status" value="1"/>
</dbReference>
<accession>A0AAJ0DCJ9</accession>